<keyword evidence="6" id="KW-0961">Cell wall biogenesis/degradation</keyword>
<evidence type="ECO:0000256" key="1">
    <source>
        <dbReference type="ARBA" id="ARBA00007164"/>
    </source>
</evidence>
<dbReference type="Proteomes" id="UP000290365">
    <property type="component" value="Chromosome"/>
</dbReference>
<dbReference type="EMBL" id="CP035758">
    <property type="protein sequence ID" value="QBD82364.1"/>
    <property type="molecule type" value="Genomic_DNA"/>
</dbReference>
<keyword evidence="2" id="KW-0732">Signal</keyword>
<dbReference type="GO" id="GO:0006508">
    <property type="term" value="P:proteolysis"/>
    <property type="evidence" value="ECO:0007669"/>
    <property type="project" value="InterPro"/>
</dbReference>
<protein>
    <submittedName>
        <fullName evidence="11">D-alanyl-D-alanine carboxypeptidase</fullName>
    </submittedName>
</protein>
<accession>A0A4P6K2K0</accession>
<feature type="binding site" evidence="8">
    <location>
        <position position="269"/>
    </location>
    <ligand>
        <name>substrate</name>
    </ligand>
</feature>
<dbReference type="InterPro" id="IPR001967">
    <property type="entry name" value="Peptidase_S11_N"/>
</dbReference>
<keyword evidence="4" id="KW-0133">Cell shape</keyword>
<dbReference type="GO" id="GO:0071555">
    <property type="term" value="P:cell wall organization"/>
    <property type="evidence" value="ECO:0007669"/>
    <property type="project" value="UniProtKB-KW"/>
</dbReference>
<dbReference type="RefSeq" id="WP_129893433.1">
    <property type="nucleotide sequence ID" value="NZ_CP035758.1"/>
</dbReference>
<dbReference type="SUPFAM" id="SSF56601">
    <property type="entry name" value="beta-lactamase/transpeptidase-like"/>
    <property type="match status" value="1"/>
</dbReference>
<evidence type="ECO:0000256" key="7">
    <source>
        <dbReference type="PIRSR" id="PIRSR618044-1"/>
    </source>
</evidence>
<dbReference type="GO" id="GO:0008360">
    <property type="term" value="P:regulation of cell shape"/>
    <property type="evidence" value="ECO:0007669"/>
    <property type="project" value="UniProtKB-KW"/>
</dbReference>
<dbReference type="PRINTS" id="PR00725">
    <property type="entry name" value="DADACBPTASE1"/>
</dbReference>
<keyword evidence="3" id="KW-0378">Hydrolase</keyword>
<name>A0A4P6K2K0_KTERU</name>
<dbReference type="PANTHER" id="PTHR21581:SF33">
    <property type="entry name" value="D-ALANYL-D-ALANINE CARBOXYPEPTIDASE DACB"/>
    <property type="match status" value="1"/>
</dbReference>
<organism evidence="11 12">
    <name type="scientific">Ktedonosporobacter rubrisoli</name>
    <dbReference type="NCBI Taxonomy" id="2509675"/>
    <lineage>
        <taxon>Bacteria</taxon>
        <taxon>Bacillati</taxon>
        <taxon>Chloroflexota</taxon>
        <taxon>Ktedonobacteria</taxon>
        <taxon>Ktedonobacterales</taxon>
        <taxon>Ktedonosporobacteraceae</taxon>
        <taxon>Ktedonosporobacter</taxon>
    </lineage>
</organism>
<dbReference type="GO" id="GO:0009002">
    <property type="term" value="F:serine-type D-Ala-D-Ala carboxypeptidase activity"/>
    <property type="evidence" value="ECO:0007669"/>
    <property type="project" value="InterPro"/>
</dbReference>
<keyword evidence="5" id="KW-0573">Peptidoglycan synthesis</keyword>
<dbReference type="InterPro" id="IPR018044">
    <property type="entry name" value="Peptidase_S11"/>
</dbReference>
<feature type="active site" description="Proton acceptor" evidence="7">
    <location>
        <position position="102"/>
    </location>
</feature>
<reference evidence="11 12" key="1">
    <citation type="submission" date="2019-01" db="EMBL/GenBank/DDBJ databases">
        <title>Ktedonosporobacter rubrisoli SCAWS-G2.</title>
        <authorList>
            <person name="Huang Y."/>
            <person name="Yan B."/>
        </authorList>
    </citation>
    <scope>NUCLEOTIDE SEQUENCE [LARGE SCALE GENOMIC DNA]</scope>
    <source>
        <strain evidence="11 12">SCAWS-G2</strain>
    </source>
</reference>
<dbReference type="PROSITE" id="PS51257">
    <property type="entry name" value="PROKAR_LIPOPROTEIN"/>
    <property type="match status" value="1"/>
</dbReference>
<keyword evidence="12" id="KW-1185">Reference proteome</keyword>
<dbReference type="Gene3D" id="3.40.710.10">
    <property type="entry name" value="DD-peptidase/beta-lactamase superfamily"/>
    <property type="match status" value="1"/>
</dbReference>
<evidence type="ECO:0000256" key="9">
    <source>
        <dbReference type="RuleBase" id="RU004016"/>
    </source>
</evidence>
<evidence type="ECO:0000256" key="5">
    <source>
        <dbReference type="ARBA" id="ARBA00022984"/>
    </source>
</evidence>
<feature type="active site" description="Acyl-ester intermediate" evidence="7">
    <location>
        <position position="99"/>
    </location>
</feature>
<evidence type="ECO:0000256" key="2">
    <source>
        <dbReference type="ARBA" id="ARBA00022729"/>
    </source>
</evidence>
<dbReference type="KEGG" id="kbs:EPA93_42880"/>
<evidence type="ECO:0000256" key="8">
    <source>
        <dbReference type="PIRSR" id="PIRSR618044-2"/>
    </source>
</evidence>
<dbReference type="InterPro" id="IPR012338">
    <property type="entry name" value="Beta-lactam/transpept-like"/>
</dbReference>
<keyword evidence="11" id="KW-0645">Protease</keyword>
<feature type="domain" description="Peptidase S11 D-alanyl-D-alanine carboxypeptidase A N-terminal" evidence="10">
    <location>
        <begin position="68"/>
        <end position="299"/>
    </location>
</feature>
<keyword evidence="11" id="KW-0121">Carboxypeptidase</keyword>
<evidence type="ECO:0000256" key="3">
    <source>
        <dbReference type="ARBA" id="ARBA00022801"/>
    </source>
</evidence>
<dbReference type="GO" id="GO:0009252">
    <property type="term" value="P:peptidoglycan biosynthetic process"/>
    <property type="evidence" value="ECO:0007669"/>
    <property type="project" value="UniProtKB-KW"/>
</dbReference>
<evidence type="ECO:0000259" key="10">
    <source>
        <dbReference type="Pfam" id="PF00768"/>
    </source>
</evidence>
<comment type="similarity">
    <text evidence="1 9">Belongs to the peptidase S11 family.</text>
</comment>
<evidence type="ECO:0000313" key="12">
    <source>
        <dbReference type="Proteomes" id="UP000290365"/>
    </source>
</evidence>
<evidence type="ECO:0000256" key="6">
    <source>
        <dbReference type="ARBA" id="ARBA00023316"/>
    </source>
</evidence>
<evidence type="ECO:0000313" key="11">
    <source>
        <dbReference type="EMBL" id="QBD82364.1"/>
    </source>
</evidence>
<dbReference type="PANTHER" id="PTHR21581">
    <property type="entry name" value="D-ALANYL-D-ALANINE CARBOXYPEPTIDASE"/>
    <property type="match status" value="1"/>
</dbReference>
<feature type="active site" evidence="7">
    <location>
        <position position="158"/>
    </location>
</feature>
<dbReference type="AlphaFoldDB" id="A0A4P6K2K0"/>
<sequence length="325" mass="35321">MIRRVLAIFLLILAACIVIAVPLLILTPAGNQILSTLHLTEPTPTPALLKPMPTPTPAPILTVKGPLPSVQASAAYLLDMDTQHVLDDDNGEQPLPMASTTKIMTALVAIQTGNLEQLIPVKQDAYNRVHIDGGSSANLRVGDKIPLKELLYGLLLPSGDDAAVAIADELGEGSQETFVQRMNLFAYRLHLFQTHYTNVDGLTLEDNAPHYTTAADLARLAQYAMSIPLFAQIVHTPKYYLPATASHLAYTWLTTNNLLTTYDGMLGIKTGHTYAAGYCLVFAAERNKHHLIGVILNSPSEVQRDHDVAKMLNWGFSLPLLPSSS</sequence>
<evidence type="ECO:0000256" key="4">
    <source>
        <dbReference type="ARBA" id="ARBA00022960"/>
    </source>
</evidence>
<proteinExistence type="inferred from homology"/>
<dbReference type="OrthoDB" id="7252792at2"/>
<dbReference type="Pfam" id="PF00768">
    <property type="entry name" value="Peptidase_S11"/>
    <property type="match status" value="1"/>
</dbReference>
<gene>
    <name evidence="11" type="ORF">EPA93_42880</name>
</gene>